<reference evidence="2" key="2">
    <citation type="journal article" date="2023" name="Proc. Natl. Acad. Sci. U.S.A.">
        <title>A global phylogenomic analysis of the shiitake genus Lentinula.</title>
        <authorList>
            <person name="Sierra-Patev S."/>
            <person name="Min B."/>
            <person name="Naranjo-Ortiz M."/>
            <person name="Looney B."/>
            <person name="Konkel Z."/>
            <person name="Slot J.C."/>
            <person name="Sakamoto Y."/>
            <person name="Steenwyk J.L."/>
            <person name="Rokas A."/>
            <person name="Carro J."/>
            <person name="Camarero S."/>
            <person name="Ferreira P."/>
            <person name="Molpeceres G."/>
            <person name="Ruiz-Duenas F.J."/>
            <person name="Serrano A."/>
            <person name="Henrissat B."/>
            <person name="Drula E."/>
            <person name="Hughes K.W."/>
            <person name="Mata J.L."/>
            <person name="Ishikawa N.K."/>
            <person name="Vargas-Isla R."/>
            <person name="Ushijima S."/>
            <person name="Smith C.A."/>
            <person name="Donoghue J."/>
            <person name="Ahrendt S."/>
            <person name="Andreopoulos W."/>
            <person name="He G."/>
            <person name="LaButti K."/>
            <person name="Lipzen A."/>
            <person name="Ng V."/>
            <person name="Riley R."/>
            <person name="Sandor L."/>
            <person name="Barry K."/>
            <person name="Martinez A.T."/>
            <person name="Xiao Y."/>
            <person name="Gibbons J.G."/>
            <person name="Terashima K."/>
            <person name="Grigoriev I.V."/>
            <person name="Hibbett D."/>
        </authorList>
    </citation>
    <scope>NUCLEOTIDE SEQUENCE</scope>
    <source>
        <strain evidence="2">ET3784</strain>
    </source>
</reference>
<dbReference type="InterPro" id="IPR001810">
    <property type="entry name" value="F-box_dom"/>
</dbReference>
<dbReference type="Gene3D" id="3.80.10.10">
    <property type="entry name" value="Ribonuclease Inhibitor"/>
    <property type="match status" value="1"/>
</dbReference>
<dbReference type="EMBL" id="JANVFO010000026">
    <property type="protein sequence ID" value="KAJ3732033.1"/>
    <property type="molecule type" value="Genomic_DNA"/>
</dbReference>
<evidence type="ECO:0000313" key="3">
    <source>
        <dbReference type="Proteomes" id="UP001176059"/>
    </source>
</evidence>
<evidence type="ECO:0000259" key="1">
    <source>
        <dbReference type="PROSITE" id="PS50181"/>
    </source>
</evidence>
<protein>
    <recommendedName>
        <fullName evidence="1">F-box domain-containing protein</fullName>
    </recommendedName>
</protein>
<proteinExistence type="predicted"/>
<accession>A0AA38N107</accession>
<dbReference type="InterPro" id="IPR032675">
    <property type="entry name" value="LRR_dom_sf"/>
</dbReference>
<evidence type="ECO:0000313" key="2">
    <source>
        <dbReference type="EMBL" id="KAJ3732033.1"/>
    </source>
</evidence>
<dbReference type="AlphaFoldDB" id="A0AA38N107"/>
<dbReference type="Proteomes" id="UP001176059">
    <property type="component" value="Unassembled WGS sequence"/>
</dbReference>
<reference evidence="2" key="1">
    <citation type="submission" date="2022-08" db="EMBL/GenBank/DDBJ databases">
        <authorList>
            <consortium name="DOE Joint Genome Institute"/>
            <person name="Min B."/>
            <person name="Sierra-Patev S."/>
            <person name="Naranjo-Ortiz M."/>
            <person name="Looney B."/>
            <person name="Konkel Z."/>
            <person name="Slot J.C."/>
            <person name="Sakamoto Y."/>
            <person name="Steenwyk J.L."/>
            <person name="Rokas A."/>
            <person name="Carro J."/>
            <person name="Camarero S."/>
            <person name="Ferreira P."/>
            <person name="Molpeceres G."/>
            <person name="Ruiz-duenas F.J."/>
            <person name="Serrano A."/>
            <person name="Henrissat B."/>
            <person name="Drula E."/>
            <person name="Hughes K.W."/>
            <person name="Mata J.L."/>
            <person name="Ishikawa N.K."/>
            <person name="Vargas-Isla R."/>
            <person name="Ushijima S."/>
            <person name="Smith C.A."/>
            <person name="Ahrendt S."/>
            <person name="Andreopoulos W."/>
            <person name="He G."/>
            <person name="LaButti K."/>
            <person name="Lipzen A."/>
            <person name="Ng V."/>
            <person name="Riley R."/>
            <person name="Sandor L."/>
            <person name="Barry K."/>
            <person name="Martinez A.T."/>
            <person name="Xiao Y."/>
            <person name="Gibbons J.G."/>
            <person name="Terashima K."/>
            <person name="Hibbett D.S."/>
            <person name="Grigoriev I.V."/>
        </authorList>
    </citation>
    <scope>NUCLEOTIDE SEQUENCE</scope>
    <source>
        <strain evidence="2">ET3784</strain>
    </source>
</reference>
<gene>
    <name evidence="2" type="ORF">DFJ43DRAFT_997842</name>
</gene>
<dbReference type="PROSITE" id="PS50181">
    <property type="entry name" value="FBOX"/>
    <property type="match status" value="1"/>
</dbReference>
<name>A0AA38N107_9AGAR</name>
<sequence>MTRTIQLATSSQNLRPLTFDRANRGRPIKSSFPLFRLPIEVLQDVAPHIPSLDLETLAFVDRDCRQLARSVQFSNVRLTFNDASLGLLETLLAEVQARDDLLQALGPCIRHLTIDLGSPMLTEARLKRYPNLFNFHQRSPELKSVQDTFLGALAIVLSHSLPNLQSLNWQSRVMISTEVMQGIIMSKARDVAINYAFFDLNLDVFDFYDSPRWLVEKFVLDAEWMIQSLEDLNPINVTTDILRAVSPTLQSLSWKGTRLPLKLSFGRETVIFPRLRALRLDAVPMADDSILSSFLSFNSRIISLEVSSTDRNTAEFLGRRGHLETLESFSWLNQHDSFKEEIICFLEANCQLRSLSIAQSLSPTTIDTRILPVVKSSFLHLTSLHLVWDAVTIPESSLSVIGSLHRLRRLWISAGAQLGWCNNWKIEHDVMLHALRPLRQLEFLTFSRDSYEVNGHPLLDSSIEKYYFNAVFPCDQARSLQTRLMKAAWERWHQHRMLKFAELYANTFVQLIWCNIGQYPIKIERTDFGAYAIVESPFRENLRPL</sequence>
<feature type="domain" description="F-box" evidence="1">
    <location>
        <begin position="31"/>
        <end position="83"/>
    </location>
</feature>
<comment type="caution">
    <text evidence="2">The sequence shown here is derived from an EMBL/GenBank/DDBJ whole genome shotgun (WGS) entry which is preliminary data.</text>
</comment>
<keyword evidence="3" id="KW-1185">Reference proteome</keyword>
<dbReference type="SUPFAM" id="SSF52047">
    <property type="entry name" value="RNI-like"/>
    <property type="match status" value="1"/>
</dbReference>
<organism evidence="2 3">
    <name type="scientific">Lentinula guzmanii</name>
    <dbReference type="NCBI Taxonomy" id="2804957"/>
    <lineage>
        <taxon>Eukaryota</taxon>
        <taxon>Fungi</taxon>
        <taxon>Dikarya</taxon>
        <taxon>Basidiomycota</taxon>
        <taxon>Agaricomycotina</taxon>
        <taxon>Agaricomycetes</taxon>
        <taxon>Agaricomycetidae</taxon>
        <taxon>Agaricales</taxon>
        <taxon>Marasmiineae</taxon>
        <taxon>Omphalotaceae</taxon>
        <taxon>Lentinula</taxon>
    </lineage>
</organism>